<dbReference type="Proteomes" id="UP000069697">
    <property type="component" value="Unassembled WGS sequence"/>
</dbReference>
<reference evidence="3" key="2">
    <citation type="submission" date="2016-01" db="EMBL/GenBank/DDBJ databases">
        <title>Draft Genome Sequence of Paenibacillus amylolyticus Heshi-A3 that Was Isolated from Fermented Rice Bran with Aging Salted Mackerel, Which Was Named Heshiko as Traditional Fermented Seafood in Japan.</title>
        <authorList>
            <person name="Akuzawa S."/>
            <person name="Nakagawa J."/>
            <person name="Kanekatsu T."/>
            <person name="Kubota E."/>
            <person name="Ohtake R."/>
            <person name="Suzuki T."/>
            <person name="Kanesaki Y."/>
        </authorList>
    </citation>
    <scope>NUCLEOTIDE SEQUENCE [LARGE SCALE GENOMIC DNA]</scope>
    <source>
        <strain evidence="3">Heshi-A3</strain>
    </source>
</reference>
<reference evidence="2 3" key="1">
    <citation type="journal article" date="2016" name="Genome Announc.">
        <title>Draft Genome Sequence of Paenibacillus amylolyticus Heshi-A3, Isolated from Fermented Rice Bran in a Japanese Fermented Seafood Dish.</title>
        <authorList>
            <person name="Akuzawa S."/>
            <person name="Nagaoka J."/>
            <person name="Kanekatsu M."/>
            <person name="Kubota E."/>
            <person name="Ohtake R."/>
            <person name="Suzuki T."/>
            <person name="Kanesaki Y."/>
        </authorList>
    </citation>
    <scope>NUCLEOTIDE SEQUENCE [LARGE SCALE GENOMIC DNA]</scope>
    <source>
        <strain evidence="2 3">Heshi-A3</strain>
    </source>
</reference>
<dbReference type="InterPro" id="IPR018958">
    <property type="entry name" value="Knr4/Smi1-like_dom"/>
</dbReference>
<proteinExistence type="predicted"/>
<evidence type="ECO:0000313" key="3">
    <source>
        <dbReference type="Proteomes" id="UP000069697"/>
    </source>
</evidence>
<protein>
    <recommendedName>
        <fullName evidence="1">Knr4/Smi1-like domain-containing protein</fullName>
    </recommendedName>
</protein>
<organism evidence="2 3">
    <name type="scientific">Paenibacillus amylolyticus</name>
    <dbReference type="NCBI Taxonomy" id="1451"/>
    <lineage>
        <taxon>Bacteria</taxon>
        <taxon>Bacillati</taxon>
        <taxon>Bacillota</taxon>
        <taxon>Bacilli</taxon>
        <taxon>Bacillales</taxon>
        <taxon>Paenibacillaceae</taxon>
        <taxon>Paenibacillus</taxon>
    </lineage>
</organism>
<dbReference type="AlphaFoldDB" id="A0A100VMK3"/>
<evidence type="ECO:0000313" key="2">
    <source>
        <dbReference type="EMBL" id="GAS82554.1"/>
    </source>
</evidence>
<dbReference type="SUPFAM" id="SSF160631">
    <property type="entry name" value="SMI1/KNR4-like"/>
    <property type="match status" value="1"/>
</dbReference>
<sequence length="244" mass="28594">MYIVSRALKPVPAEELDHFEQQHAISLPSSYRTWIEQYGEGTYTGWMNVQRPDPEVLKPFVEYDFWIHTDDSPISQHQLEQCITIGSSVDGDFLAVHSEVEGLLWLPRHDEHITLWTCSETEFGETLNRIYCGYYRQDKPISPLYYEPWNELRKHTFYHFTGTEQGSSMKELADTCKTEFKWDAVLENEYMCKLFMASMGGYLRFNYATGREVALFYEEKNGAEEATDNEISLFLQAHHCTTYE</sequence>
<dbReference type="Pfam" id="PF09346">
    <property type="entry name" value="SMI1_KNR4"/>
    <property type="match status" value="1"/>
</dbReference>
<accession>A0A100VMK3</accession>
<evidence type="ECO:0000259" key="1">
    <source>
        <dbReference type="Pfam" id="PF09346"/>
    </source>
</evidence>
<dbReference type="EMBL" id="BCNV01000001">
    <property type="protein sequence ID" value="GAS82554.1"/>
    <property type="molecule type" value="Genomic_DNA"/>
</dbReference>
<dbReference type="InterPro" id="IPR037883">
    <property type="entry name" value="Knr4/Smi1-like_sf"/>
</dbReference>
<comment type="caution">
    <text evidence="2">The sequence shown here is derived from an EMBL/GenBank/DDBJ whole genome shotgun (WGS) entry which is preliminary data.</text>
</comment>
<dbReference type="Gene3D" id="3.40.1580.10">
    <property type="entry name" value="SMI1/KNR4-like"/>
    <property type="match status" value="1"/>
</dbReference>
<feature type="domain" description="Knr4/Smi1-like" evidence="1">
    <location>
        <begin position="10"/>
        <end position="98"/>
    </location>
</feature>
<gene>
    <name evidence="2" type="ORF">PAHA3_2628</name>
</gene>
<dbReference type="RefSeq" id="WP_062835082.1">
    <property type="nucleotide sequence ID" value="NZ_BCNV01000001.1"/>
</dbReference>
<name>A0A100VMK3_PAEAM</name>